<feature type="transmembrane region" description="Helical" evidence="1">
    <location>
        <begin position="186"/>
        <end position="208"/>
    </location>
</feature>
<keyword evidence="1" id="KW-1133">Transmembrane helix</keyword>
<dbReference type="Proteomes" id="UP000270025">
    <property type="component" value="Chromosome"/>
</dbReference>
<gene>
    <name evidence="2" type="ORF">NCTC3166_00908</name>
</gene>
<keyword evidence="1" id="KW-0812">Transmembrane</keyword>
<evidence type="ECO:0000313" key="2">
    <source>
        <dbReference type="EMBL" id="VED67093.1"/>
    </source>
</evidence>
<name>A0A3S4PZN9_9STRE</name>
<accession>A0A3S4PZN9</accession>
<organism evidence="2 3">
    <name type="scientific">Streptococcus viridans</name>
    <dbReference type="NCBI Taxonomy" id="78535"/>
    <lineage>
        <taxon>Bacteria</taxon>
        <taxon>Bacillati</taxon>
        <taxon>Bacillota</taxon>
        <taxon>Bacilli</taxon>
        <taxon>Lactobacillales</taxon>
        <taxon>Streptococcaceae</taxon>
        <taxon>Streptococcus</taxon>
    </lineage>
</organism>
<feature type="transmembrane region" description="Helical" evidence="1">
    <location>
        <begin position="163"/>
        <end position="180"/>
    </location>
</feature>
<evidence type="ECO:0000313" key="3">
    <source>
        <dbReference type="Proteomes" id="UP000270025"/>
    </source>
</evidence>
<feature type="transmembrane region" description="Helical" evidence="1">
    <location>
        <begin position="31"/>
        <end position="49"/>
    </location>
</feature>
<keyword evidence="1" id="KW-0472">Membrane</keyword>
<protein>
    <submittedName>
        <fullName evidence="2">Uncharacterized protein</fullName>
    </submittedName>
</protein>
<proteinExistence type="predicted"/>
<sequence length="234" mass="26588">MEKRRLKQKKEDLIEVQRRVVAYARRKKNPLYVLGDGFLTLVAAFYIFIEEAIRFVRYRLSFVAFLRFLKEDVRWYRVWIHLILAFILPVVVFSLSITSQSGSFWSNFFDKLSQGVLFSTTISLAATLMTDFIETMKPIQAGKESNEKKESGVYTITIDQAKIGGLMVTIVILMISSFLFTQAGKASINFFGLVLQFALYGACLLLYGAGGQFQGQEKVAEEASEKGDQESHDL</sequence>
<dbReference type="RefSeq" id="WP_232011400.1">
    <property type="nucleotide sequence ID" value="NZ_LR134266.1"/>
</dbReference>
<reference evidence="2 3" key="1">
    <citation type="submission" date="2018-12" db="EMBL/GenBank/DDBJ databases">
        <authorList>
            <consortium name="Pathogen Informatics"/>
        </authorList>
    </citation>
    <scope>NUCLEOTIDE SEQUENCE [LARGE SCALE GENOMIC DNA]</scope>
    <source>
        <strain evidence="2 3">NCTC3166</strain>
    </source>
</reference>
<dbReference type="EMBL" id="LR134266">
    <property type="protein sequence ID" value="VED67093.1"/>
    <property type="molecule type" value="Genomic_DNA"/>
</dbReference>
<dbReference type="KEGG" id="svf:NCTC3166_00908"/>
<evidence type="ECO:0000256" key="1">
    <source>
        <dbReference type="SAM" id="Phobius"/>
    </source>
</evidence>
<dbReference type="AlphaFoldDB" id="A0A3S4PZN9"/>
<feature type="transmembrane region" description="Helical" evidence="1">
    <location>
        <begin position="78"/>
        <end position="97"/>
    </location>
</feature>
<keyword evidence="3" id="KW-1185">Reference proteome</keyword>